<reference evidence="1 2" key="1">
    <citation type="submission" date="2021-06" db="EMBL/GenBank/DDBJ databases">
        <title>Caerostris darwini draft genome.</title>
        <authorList>
            <person name="Kono N."/>
            <person name="Arakawa K."/>
        </authorList>
    </citation>
    <scope>NUCLEOTIDE SEQUENCE [LARGE SCALE GENOMIC DNA]</scope>
</reference>
<keyword evidence="2" id="KW-1185">Reference proteome</keyword>
<dbReference type="EMBL" id="BPLQ01014081">
    <property type="protein sequence ID" value="GIY77146.1"/>
    <property type="molecule type" value="Genomic_DNA"/>
</dbReference>
<protein>
    <submittedName>
        <fullName evidence="1">Uncharacterized protein</fullName>
    </submittedName>
</protein>
<accession>A0AAV4W5E0</accession>
<evidence type="ECO:0000313" key="2">
    <source>
        <dbReference type="Proteomes" id="UP001054837"/>
    </source>
</evidence>
<dbReference type="Proteomes" id="UP001054837">
    <property type="component" value="Unassembled WGS sequence"/>
</dbReference>
<name>A0AAV4W5E0_9ARAC</name>
<gene>
    <name evidence="1" type="ORF">CDAR_300131</name>
</gene>
<organism evidence="1 2">
    <name type="scientific">Caerostris darwini</name>
    <dbReference type="NCBI Taxonomy" id="1538125"/>
    <lineage>
        <taxon>Eukaryota</taxon>
        <taxon>Metazoa</taxon>
        <taxon>Ecdysozoa</taxon>
        <taxon>Arthropoda</taxon>
        <taxon>Chelicerata</taxon>
        <taxon>Arachnida</taxon>
        <taxon>Araneae</taxon>
        <taxon>Araneomorphae</taxon>
        <taxon>Entelegynae</taxon>
        <taxon>Araneoidea</taxon>
        <taxon>Araneidae</taxon>
        <taxon>Caerostris</taxon>
    </lineage>
</organism>
<evidence type="ECO:0000313" key="1">
    <source>
        <dbReference type="EMBL" id="GIY77146.1"/>
    </source>
</evidence>
<comment type="caution">
    <text evidence="1">The sequence shown here is derived from an EMBL/GenBank/DDBJ whole genome shotgun (WGS) entry which is preliminary data.</text>
</comment>
<sequence length="107" mass="11939">MEIPSAMYCSNFVKILETISVKNLSINIQSVGSKKGRLSRPLNMKGAAGITYIRESASSQENRLPREVSTLSAKSFLHFGPRVPRRLRIRCVCLSSPVVFYPRIGII</sequence>
<dbReference type="AlphaFoldDB" id="A0AAV4W5E0"/>
<proteinExistence type="predicted"/>